<proteinExistence type="predicted"/>
<reference evidence="2" key="1">
    <citation type="submission" date="2021-01" db="EMBL/GenBank/DDBJ databases">
        <authorList>
            <person name="Corre E."/>
            <person name="Pelletier E."/>
            <person name="Niang G."/>
            <person name="Scheremetjew M."/>
            <person name="Finn R."/>
            <person name="Kale V."/>
            <person name="Holt S."/>
            <person name="Cochrane G."/>
            <person name="Meng A."/>
            <person name="Brown T."/>
            <person name="Cohen L."/>
        </authorList>
    </citation>
    <scope>NUCLEOTIDE SEQUENCE</scope>
    <source>
        <strain evidence="2">B650</strain>
    </source>
</reference>
<accession>A0A7S2L378</accession>
<protein>
    <submittedName>
        <fullName evidence="2">Uncharacterized protein</fullName>
    </submittedName>
</protein>
<dbReference type="EMBL" id="HBGY01022438">
    <property type="protein sequence ID" value="CAD9593384.1"/>
    <property type="molecule type" value="Transcribed_RNA"/>
</dbReference>
<name>A0A7S2L378_9STRA</name>
<evidence type="ECO:0000256" key="1">
    <source>
        <dbReference type="SAM" id="Coils"/>
    </source>
</evidence>
<sequence length="214" mass="24235">MGMPQDNVCKVISDDMAKSYSIISKDGGDIIVQPKHLGGCGSEESVLAFGDCCDNSGQVTPSRARARSLSDTCIALSCAIQEENAKLRGENKMLRREKKELVRVVLNLQQNPKSSLNELEKELVECKRSLERARRKCQESTLLYRDLERQYVMLKVQLAEAQSGEDDQKFIAQKKKVESLVLERELLALKQKFQNTRRSLTRGKWWKRSAGIVS</sequence>
<gene>
    <name evidence="2" type="ORF">LDAN0321_LOCUS14174</name>
</gene>
<organism evidence="2">
    <name type="scientific">Leptocylindrus danicus</name>
    <dbReference type="NCBI Taxonomy" id="163516"/>
    <lineage>
        <taxon>Eukaryota</taxon>
        <taxon>Sar</taxon>
        <taxon>Stramenopiles</taxon>
        <taxon>Ochrophyta</taxon>
        <taxon>Bacillariophyta</taxon>
        <taxon>Coscinodiscophyceae</taxon>
        <taxon>Chaetocerotophycidae</taxon>
        <taxon>Leptocylindrales</taxon>
        <taxon>Leptocylindraceae</taxon>
        <taxon>Leptocylindrus</taxon>
    </lineage>
</organism>
<evidence type="ECO:0000313" key="2">
    <source>
        <dbReference type="EMBL" id="CAD9593384.1"/>
    </source>
</evidence>
<feature type="coiled-coil region" evidence="1">
    <location>
        <begin position="80"/>
        <end position="164"/>
    </location>
</feature>
<dbReference type="AlphaFoldDB" id="A0A7S2L378"/>
<keyword evidence="1" id="KW-0175">Coiled coil</keyword>